<dbReference type="Pfam" id="PF13568">
    <property type="entry name" value="OMP_b-brl_2"/>
    <property type="match status" value="1"/>
</dbReference>
<protein>
    <recommendedName>
        <fullName evidence="2">Outer membrane protein beta-barrel domain-containing protein</fullName>
    </recommendedName>
</protein>
<evidence type="ECO:0000259" key="2">
    <source>
        <dbReference type="Pfam" id="PF13568"/>
    </source>
</evidence>
<accession>E4MUV8</accession>
<comment type="caution">
    <text evidence="3">The sequence shown here is derived from an EMBL/GenBank/DDBJ whole genome shotgun (WGS) entry which is preliminary data.</text>
</comment>
<dbReference type="HOGENOM" id="CLU_082049_1_3_10"/>
<organism evidence="3 4">
    <name type="scientific">Capnocytophaga ochracea F0287</name>
    <dbReference type="NCBI Taxonomy" id="873517"/>
    <lineage>
        <taxon>Bacteria</taxon>
        <taxon>Pseudomonadati</taxon>
        <taxon>Bacteroidota</taxon>
        <taxon>Flavobacteriia</taxon>
        <taxon>Flavobacteriales</taxon>
        <taxon>Flavobacteriaceae</taxon>
        <taxon>Capnocytophaga</taxon>
    </lineage>
</organism>
<name>E4MUV8_CAPOC</name>
<gene>
    <name evidence="3" type="ORF">HMPREF1977_2168</name>
</gene>
<proteinExistence type="predicted"/>
<sequence length="222" mass="24675">MKKAGLTLMIALFLAAIFPLQAQVKLELEATVGQNDAVPFYDTDKVQNIIVGVRTGLLLNVKFQSGFGLESGLLLSTKGYFYGYDHSRVGEQLTGKHYRYGILEYPLCLTYKYDLGKVKLVWKAGGYASNSLWGRSRELWTLYENNSEVDYSFRNYHSLAIGNTSSDDLRSFDVGLHFATGVEIGRFTAGIGYSIGLVDALPNLPGKNTNRILNISVGYKLF</sequence>
<dbReference type="Proteomes" id="UP000005391">
    <property type="component" value="Unassembled WGS sequence"/>
</dbReference>
<dbReference type="AlphaFoldDB" id="E4MUV8"/>
<feature type="signal peptide" evidence="1">
    <location>
        <begin position="1"/>
        <end position="22"/>
    </location>
</feature>
<evidence type="ECO:0000313" key="4">
    <source>
        <dbReference type="Proteomes" id="UP000005391"/>
    </source>
</evidence>
<dbReference type="EMBL" id="AEOH01000050">
    <property type="protein sequence ID" value="EFS96527.1"/>
    <property type="molecule type" value="Genomic_DNA"/>
</dbReference>
<dbReference type="RefSeq" id="WP_002675241.1">
    <property type="nucleotide sequence ID" value="NZ_GL573160.1"/>
</dbReference>
<feature type="chain" id="PRO_5003186439" description="Outer membrane protein beta-barrel domain-containing protein" evidence="1">
    <location>
        <begin position="23"/>
        <end position="222"/>
    </location>
</feature>
<feature type="domain" description="Outer membrane protein beta-barrel" evidence="2">
    <location>
        <begin position="26"/>
        <end position="199"/>
    </location>
</feature>
<reference evidence="3 4" key="1">
    <citation type="submission" date="2010-10" db="EMBL/GenBank/DDBJ databases">
        <authorList>
            <person name="Muzny D."/>
            <person name="Qin X."/>
            <person name="Deng J."/>
            <person name="Jiang H."/>
            <person name="Liu Y."/>
            <person name="Qu J."/>
            <person name="Song X.-Z."/>
            <person name="Zhang L."/>
            <person name="Thornton R."/>
            <person name="Coyle M."/>
            <person name="Francisco L."/>
            <person name="Jackson L."/>
            <person name="Javaid M."/>
            <person name="Korchina V."/>
            <person name="Kovar C."/>
            <person name="Mata R."/>
            <person name="Mathew T."/>
            <person name="Ngo R."/>
            <person name="Nguyen L."/>
            <person name="Nguyen N."/>
            <person name="Okwuonu G."/>
            <person name="Ongeri F."/>
            <person name="Pham C."/>
            <person name="Simmons D."/>
            <person name="Wilczek-Boney K."/>
            <person name="Hale W."/>
            <person name="Jakkamsetti A."/>
            <person name="Pham P."/>
            <person name="Ruth R."/>
            <person name="San Lucas F."/>
            <person name="Warren J."/>
            <person name="Zhang J."/>
            <person name="Zhao Z."/>
            <person name="Zhou C."/>
            <person name="Zhu D."/>
            <person name="Lee S."/>
            <person name="Bess C."/>
            <person name="Blankenburg K."/>
            <person name="Forbes L."/>
            <person name="Fu Q."/>
            <person name="Gubbala S."/>
            <person name="Hirani K."/>
            <person name="Jayaseelan J.C."/>
            <person name="Lara F."/>
            <person name="Munidasa M."/>
            <person name="Palculict T."/>
            <person name="Patil S."/>
            <person name="Pu L.-L."/>
            <person name="Saada N."/>
            <person name="Tang L."/>
            <person name="Weissenberger G."/>
            <person name="Zhu Y."/>
            <person name="Hemphill L."/>
            <person name="Shang Y."/>
            <person name="Youmans B."/>
            <person name="Ayvaz T."/>
            <person name="Ross M."/>
            <person name="Santibanez J."/>
            <person name="Aqrawi P."/>
            <person name="Gross S."/>
            <person name="Joshi V."/>
            <person name="Fowler G."/>
            <person name="Nazareth L."/>
            <person name="Reid J."/>
            <person name="Worley K."/>
            <person name="Petrosino J."/>
            <person name="Highlander S."/>
            <person name="Gibbs R."/>
        </authorList>
    </citation>
    <scope>NUCLEOTIDE SEQUENCE [LARGE SCALE GENOMIC DNA]</scope>
    <source>
        <strain evidence="3 4">F0287</strain>
    </source>
</reference>
<evidence type="ECO:0000313" key="3">
    <source>
        <dbReference type="EMBL" id="EFS96527.1"/>
    </source>
</evidence>
<keyword evidence="1" id="KW-0732">Signal</keyword>
<evidence type="ECO:0000256" key="1">
    <source>
        <dbReference type="SAM" id="SignalP"/>
    </source>
</evidence>
<dbReference type="eggNOG" id="COG3637">
    <property type="taxonomic scope" value="Bacteria"/>
</dbReference>
<dbReference type="InterPro" id="IPR025665">
    <property type="entry name" value="Beta-barrel_OMP_2"/>
</dbReference>